<sequence>MADKPEFVDMISEATKQSRRSNQSRMVDLPPAAGTRETSRLSHRSERLEQWRLENITPWKIKSWKFKDWGWGS</sequence>
<evidence type="ECO:0000313" key="2">
    <source>
        <dbReference type="EMBL" id="SED28152.1"/>
    </source>
</evidence>
<dbReference type="EMBL" id="FNTI01000001">
    <property type="protein sequence ID" value="SED28152.1"/>
    <property type="molecule type" value="Genomic_DNA"/>
</dbReference>
<evidence type="ECO:0000313" key="3">
    <source>
        <dbReference type="Proteomes" id="UP000183208"/>
    </source>
</evidence>
<organism evidence="2 3">
    <name type="scientific">Bradyrhizobium lablabi</name>
    <dbReference type="NCBI Taxonomy" id="722472"/>
    <lineage>
        <taxon>Bacteria</taxon>
        <taxon>Pseudomonadati</taxon>
        <taxon>Pseudomonadota</taxon>
        <taxon>Alphaproteobacteria</taxon>
        <taxon>Hyphomicrobiales</taxon>
        <taxon>Nitrobacteraceae</taxon>
        <taxon>Bradyrhizobium</taxon>
    </lineage>
</organism>
<proteinExistence type="predicted"/>
<reference evidence="2 3" key="1">
    <citation type="submission" date="2016-10" db="EMBL/GenBank/DDBJ databases">
        <authorList>
            <person name="de Groot N.N."/>
        </authorList>
    </citation>
    <scope>NUCLEOTIDE SEQUENCE [LARGE SCALE GENOMIC DNA]</scope>
    <source>
        <strain evidence="2 3">GAS522</strain>
    </source>
</reference>
<gene>
    <name evidence="2" type="ORF">SAMN05444171_3677</name>
</gene>
<dbReference type="AlphaFoldDB" id="A0A1M6ZMU1"/>
<accession>A0A1M6ZMU1</accession>
<protein>
    <submittedName>
        <fullName evidence="2">Uncharacterized protein</fullName>
    </submittedName>
</protein>
<feature type="region of interest" description="Disordered" evidence="1">
    <location>
        <begin position="14"/>
        <end position="41"/>
    </location>
</feature>
<dbReference type="RefSeq" id="WP_074821559.1">
    <property type="nucleotide sequence ID" value="NZ_FNTI01000001.1"/>
</dbReference>
<evidence type="ECO:0000256" key="1">
    <source>
        <dbReference type="SAM" id="MobiDB-lite"/>
    </source>
</evidence>
<dbReference type="OrthoDB" id="8250689at2"/>
<name>A0A1M6ZMU1_9BRAD</name>
<dbReference type="Proteomes" id="UP000183208">
    <property type="component" value="Unassembled WGS sequence"/>
</dbReference>